<accession>A0A1F6AGT4</accession>
<gene>
    <name evidence="1" type="ORF">A3A79_01705</name>
</gene>
<proteinExistence type="predicted"/>
<reference evidence="1 2" key="1">
    <citation type="journal article" date="2016" name="Nat. Commun.">
        <title>Thousands of microbial genomes shed light on interconnected biogeochemical processes in an aquifer system.</title>
        <authorList>
            <person name="Anantharaman K."/>
            <person name="Brown C.T."/>
            <person name="Hug L.A."/>
            <person name="Sharon I."/>
            <person name="Castelle C.J."/>
            <person name="Probst A.J."/>
            <person name="Thomas B.C."/>
            <person name="Singh A."/>
            <person name="Wilkins M.J."/>
            <person name="Karaoz U."/>
            <person name="Brodie E.L."/>
            <person name="Williams K.H."/>
            <person name="Hubbard S.S."/>
            <person name="Banfield J.F."/>
        </authorList>
    </citation>
    <scope>NUCLEOTIDE SEQUENCE [LARGE SCALE GENOMIC DNA]</scope>
</reference>
<sequence>MAKTADNSIGRGNFMKMGLGIFSLGLIPTEYRPGADSNLPYANGKYQTFPRLEVTIGGKKEQVVQDIDLGTLGPNVDTVFGLDFQGDIPTEALVVYQPSGKVEETRVIGIKRTDVETAQFNDALGGDRFDVYQMDKFGGNAALDAMARKHAQNTARTHQKVVYIGDLGGFEKAYGAQEKALLSRIIRAQRPAVPAAGIPEPNFVNPRTY</sequence>
<dbReference type="STRING" id="1798392.A3A79_01705"/>
<name>A0A1F6AGT4_9BACT</name>
<comment type="caution">
    <text evidence="1">The sequence shown here is derived from an EMBL/GenBank/DDBJ whole genome shotgun (WGS) entry which is preliminary data.</text>
</comment>
<evidence type="ECO:0000313" key="1">
    <source>
        <dbReference type="EMBL" id="OGG23895.1"/>
    </source>
</evidence>
<evidence type="ECO:0000313" key="2">
    <source>
        <dbReference type="Proteomes" id="UP000178759"/>
    </source>
</evidence>
<organism evidence="1 2">
    <name type="scientific">Candidatus Gottesmanbacteria bacterium RIFCSPLOWO2_01_FULL_43_11b</name>
    <dbReference type="NCBI Taxonomy" id="1798392"/>
    <lineage>
        <taxon>Bacteria</taxon>
        <taxon>Candidatus Gottesmaniibacteriota</taxon>
    </lineage>
</organism>
<dbReference type="EMBL" id="MFJV01000001">
    <property type="protein sequence ID" value="OGG23895.1"/>
    <property type="molecule type" value="Genomic_DNA"/>
</dbReference>
<protein>
    <submittedName>
        <fullName evidence="1">Uncharacterized protein</fullName>
    </submittedName>
</protein>
<dbReference type="AlphaFoldDB" id="A0A1F6AGT4"/>
<dbReference type="Proteomes" id="UP000178759">
    <property type="component" value="Unassembled WGS sequence"/>
</dbReference>